<name>A0ACD0WL85_CLALS</name>
<evidence type="ECO:0000313" key="1">
    <source>
        <dbReference type="EMBL" id="QFZ28078.1"/>
    </source>
</evidence>
<gene>
    <name evidence="1" type="ORF">EJF14_40102</name>
</gene>
<dbReference type="EMBL" id="CP038487">
    <property type="protein sequence ID" value="QFZ28078.1"/>
    <property type="molecule type" value="Genomic_DNA"/>
</dbReference>
<accession>A0ACD0WL85</accession>
<reference evidence="2" key="1">
    <citation type="journal article" date="2019" name="MBio">
        <title>Comparative genomics for the elucidation of multidrug resistance (MDR) in Candida lusitaniae.</title>
        <authorList>
            <person name="Kannan A."/>
            <person name="Asner S.A."/>
            <person name="Trachsel E."/>
            <person name="Kelly S."/>
            <person name="Parker J."/>
            <person name="Sanglard D."/>
        </authorList>
    </citation>
    <scope>NUCLEOTIDE SEQUENCE [LARGE SCALE GENOMIC DNA]</scope>
    <source>
        <strain evidence="2">P1</strain>
    </source>
</reference>
<organism evidence="1 2">
    <name type="scientific">Clavispora lusitaniae</name>
    <name type="common">Candida lusitaniae</name>
    <dbReference type="NCBI Taxonomy" id="36911"/>
    <lineage>
        <taxon>Eukaryota</taxon>
        <taxon>Fungi</taxon>
        <taxon>Dikarya</taxon>
        <taxon>Ascomycota</taxon>
        <taxon>Saccharomycotina</taxon>
        <taxon>Pichiomycetes</taxon>
        <taxon>Metschnikowiaceae</taxon>
        <taxon>Clavispora</taxon>
    </lineage>
</organism>
<dbReference type="Proteomes" id="UP000326582">
    <property type="component" value="Chromosome 4"/>
</dbReference>
<keyword evidence="2" id="KW-1185">Reference proteome</keyword>
<sequence length="235" mass="24930">MFLRSNFVYLPLSFDFSRPFCPFSSSLVLVDMLCAYAWTFRSGPGWANKVGFSNAPRLVCSSICAMTSPPPQNGAHLSSWPAYASGTVHVFGQLLSRLMWAFACPTVRKRHKLYIGCRSLLSGPVHHQFLYLLMSLLLDSSALSESNPATVTMLSGLQQLSSISNVGDDSITSQKWHLGVTNGTQTANATLSSSTGGVSFNQTTSSKSGGSKGGSKKSLLVAAFVAACVGAGSIV</sequence>
<protein>
    <submittedName>
        <fullName evidence="1">Uncharacterized protein</fullName>
    </submittedName>
</protein>
<evidence type="ECO:0000313" key="2">
    <source>
        <dbReference type="Proteomes" id="UP000326582"/>
    </source>
</evidence>
<proteinExistence type="predicted"/>